<dbReference type="Pfam" id="PF12673">
    <property type="entry name" value="SipL"/>
    <property type="match status" value="1"/>
</dbReference>
<dbReference type="EMBL" id="WHJC01000007">
    <property type="protein sequence ID" value="MPQ42428.1"/>
    <property type="molecule type" value="Genomic_DNA"/>
</dbReference>
<feature type="domain" description="SipL SPOCS" evidence="1">
    <location>
        <begin position="52"/>
        <end position="150"/>
    </location>
</feature>
<accession>A0A6I1MJ48</accession>
<proteinExistence type="predicted"/>
<reference evidence="2 3" key="1">
    <citation type="submission" date="2019-10" db="EMBL/GenBank/DDBJ databases">
        <title>The Genome Sequence of Clostridium tarantellae Isolated from Fish Brain.</title>
        <authorList>
            <person name="Bano L."/>
            <person name="Kiel M."/>
            <person name="Sales G."/>
            <person name="Doxey A.C."/>
            <person name="Mansfield M.J."/>
            <person name="Schiavone M."/>
            <person name="Rossetto O."/>
            <person name="Pirazzini M."/>
            <person name="Dobrindt U."/>
            <person name="Montecucco C."/>
        </authorList>
    </citation>
    <scope>NUCLEOTIDE SEQUENCE [LARGE SCALE GENOMIC DNA]</scope>
    <source>
        <strain evidence="2 3">DSM 3997</strain>
    </source>
</reference>
<name>A0A6I1MJ48_9CLOT</name>
<evidence type="ECO:0000313" key="3">
    <source>
        <dbReference type="Proteomes" id="UP000430345"/>
    </source>
</evidence>
<dbReference type="Proteomes" id="UP000430345">
    <property type="component" value="Unassembled WGS sequence"/>
</dbReference>
<dbReference type="InterPro" id="IPR024300">
    <property type="entry name" value="SipL_SPOCS_dom"/>
</dbReference>
<keyword evidence="3" id="KW-1185">Reference proteome</keyword>
<organism evidence="2 3">
    <name type="scientific">Clostridium tarantellae</name>
    <dbReference type="NCBI Taxonomy" id="39493"/>
    <lineage>
        <taxon>Bacteria</taxon>
        <taxon>Bacillati</taxon>
        <taxon>Bacillota</taxon>
        <taxon>Clostridia</taxon>
        <taxon>Eubacteriales</taxon>
        <taxon>Clostridiaceae</taxon>
        <taxon>Clostridium</taxon>
    </lineage>
</organism>
<gene>
    <name evidence="2" type="ORF">GBZ86_01425</name>
</gene>
<evidence type="ECO:0000313" key="2">
    <source>
        <dbReference type="EMBL" id="MPQ42428.1"/>
    </source>
</evidence>
<sequence length="438" mass="48972">MYCNCSNKNNYEVISLCDIKKFTKKHGPFNNSAWTQISIADVLMLHYTKYYIEKIEKIYVDVSITHTKIIETPISPSINSEGMKLTGKKLLIDGFICSKIVYTSLTKEQTVYTANFTVPFCTYVVIEETADPFNDKYCIKACIEDVFLSLIDCKTVFQNITLFLLAEKKSITCPTLRSPQEDCTINLPPAKNTIIIKNKDNTQQVATAEFNTGTMIVVTTSSGVIPDPTATNHAIYFGLTLNKLTTKRITTGFISNNKDGNNFKLDLNGSDFSIGDILKLEALIPSSITITDFPTSGITYTLKESKEFFEITSQGFKRYFPNIITVKNSDNSDILSIELNNSRFTVNYLNNIANASTFTFLQNSSTGAEKFNRTVTSTNQSYPFYFALDGQSFADGDTITLSWTGGTKVFISNFNSQSNYQVPNSPSMFTIQNNKLSP</sequence>
<comment type="caution">
    <text evidence="2">The sequence shown here is derived from an EMBL/GenBank/DDBJ whole genome shotgun (WGS) entry which is preliminary data.</text>
</comment>
<evidence type="ECO:0000259" key="1">
    <source>
        <dbReference type="Pfam" id="PF12673"/>
    </source>
</evidence>
<dbReference type="RefSeq" id="WP_152887044.1">
    <property type="nucleotide sequence ID" value="NZ_WHJC01000007.1"/>
</dbReference>
<protein>
    <submittedName>
        <fullName evidence="2">DUF3794 domain-containing protein</fullName>
    </submittedName>
</protein>
<dbReference type="OrthoDB" id="1912445at2"/>
<dbReference type="AlphaFoldDB" id="A0A6I1MJ48"/>